<evidence type="ECO:0000256" key="1">
    <source>
        <dbReference type="SAM" id="Coils"/>
    </source>
</evidence>
<reference evidence="2 3" key="1">
    <citation type="submission" date="2022-03" db="EMBL/GenBank/DDBJ databases">
        <authorList>
            <person name="Jo J.-H."/>
            <person name="Im W.-T."/>
        </authorList>
    </citation>
    <scope>NUCLEOTIDE SEQUENCE [LARGE SCALE GENOMIC DNA]</scope>
    <source>
        <strain evidence="2 3">MA9</strain>
    </source>
</reference>
<organism evidence="2 3">
    <name type="scientific">Solibacillus palustris</name>
    <dbReference type="NCBI Taxonomy" id="2908203"/>
    <lineage>
        <taxon>Bacteria</taxon>
        <taxon>Bacillati</taxon>
        <taxon>Bacillota</taxon>
        <taxon>Bacilli</taxon>
        <taxon>Bacillales</taxon>
        <taxon>Caryophanaceae</taxon>
        <taxon>Solibacillus</taxon>
    </lineage>
</organism>
<dbReference type="EMBL" id="JAKZFC010000001">
    <property type="protein sequence ID" value="MCH7321229.1"/>
    <property type="molecule type" value="Genomic_DNA"/>
</dbReference>
<dbReference type="Proteomes" id="UP001316087">
    <property type="component" value="Unassembled WGS sequence"/>
</dbReference>
<keyword evidence="1" id="KW-0175">Coiled coil</keyword>
<sequence length="247" mass="28395">MSATSITQAINTLQSNILQHVHHRALLQNVGQPTLQQEQLFFIQFPFLNETPMNDEQMKSAVAVGVVHASLLEHENVKETESTSKQQQLTVLSGDYYSGRYYQILAHTGNIALIQKLSQGIVERCEHQVRIYEQSHTLEDWIDSLTVIESKLIEQFYVVYNFTTYIELMKQSLTVIRLQKELNTLQQGQSGFLYKAFLLDGQAFSRDALIEALQQQIQQRNEQLQELLNNTKIDEELKQTIAQLIAI</sequence>
<keyword evidence="3" id="KW-1185">Reference proteome</keyword>
<gene>
    <name evidence="2" type="ORF">LZ480_04925</name>
</gene>
<dbReference type="Pfam" id="PF07307">
    <property type="entry name" value="HEPPP_synt_1"/>
    <property type="match status" value="1"/>
</dbReference>
<feature type="coiled-coil region" evidence="1">
    <location>
        <begin position="206"/>
        <end position="234"/>
    </location>
</feature>
<dbReference type="InterPro" id="IPR009920">
    <property type="entry name" value="HEPPP_synth_su1"/>
</dbReference>
<accession>A0ABS9UA77</accession>
<dbReference type="RefSeq" id="WP_241368260.1">
    <property type="nucleotide sequence ID" value="NZ_JAKZFC010000001.1"/>
</dbReference>
<proteinExistence type="predicted"/>
<name>A0ABS9UA77_9BACL</name>
<dbReference type="Gene3D" id="1.20.120.1450">
    <property type="match status" value="1"/>
</dbReference>
<comment type="caution">
    <text evidence="2">The sequence shown here is derived from an EMBL/GenBank/DDBJ whole genome shotgun (WGS) entry which is preliminary data.</text>
</comment>
<protein>
    <submittedName>
        <fullName evidence="2">Heptaprenyl diphosphate synthase component 1</fullName>
    </submittedName>
</protein>
<evidence type="ECO:0000313" key="3">
    <source>
        <dbReference type="Proteomes" id="UP001316087"/>
    </source>
</evidence>
<evidence type="ECO:0000313" key="2">
    <source>
        <dbReference type="EMBL" id="MCH7321229.1"/>
    </source>
</evidence>